<evidence type="ECO:0000313" key="1">
    <source>
        <dbReference type="EMBL" id="TFK62681.1"/>
    </source>
</evidence>
<gene>
    <name evidence="1" type="ORF">BDN72DRAFT_731625</name>
</gene>
<feature type="non-terminal residue" evidence="1">
    <location>
        <position position="1"/>
    </location>
</feature>
<reference evidence="1 2" key="1">
    <citation type="journal article" date="2019" name="Nat. Ecol. Evol.">
        <title>Megaphylogeny resolves global patterns of mushroom evolution.</title>
        <authorList>
            <person name="Varga T."/>
            <person name="Krizsan K."/>
            <person name="Foldi C."/>
            <person name="Dima B."/>
            <person name="Sanchez-Garcia M."/>
            <person name="Sanchez-Ramirez S."/>
            <person name="Szollosi G.J."/>
            <person name="Szarkandi J.G."/>
            <person name="Papp V."/>
            <person name="Albert L."/>
            <person name="Andreopoulos W."/>
            <person name="Angelini C."/>
            <person name="Antonin V."/>
            <person name="Barry K.W."/>
            <person name="Bougher N.L."/>
            <person name="Buchanan P."/>
            <person name="Buyck B."/>
            <person name="Bense V."/>
            <person name="Catcheside P."/>
            <person name="Chovatia M."/>
            <person name="Cooper J."/>
            <person name="Damon W."/>
            <person name="Desjardin D."/>
            <person name="Finy P."/>
            <person name="Geml J."/>
            <person name="Haridas S."/>
            <person name="Hughes K."/>
            <person name="Justo A."/>
            <person name="Karasinski D."/>
            <person name="Kautmanova I."/>
            <person name="Kiss B."/>
            <person name="Kocsube S."/>
            <person name="Kotiranta H."/>
            <person name="LaButti K.M."/>
            <person name="Lechner B.E."/>
            <person name="Liimatainen K."/>
            <person name="Lipzen A."/>
            <person name="Lukacs Z."/>
            <person name="Mihaltcheva S."/>
            <person name="Morgado L.N."/>
            <person name="Niskanen T."/>
            <person name="Noordeloos M.E."/>
            <person name="Ohm R.A."/>
            <person name="Ortiz-Santana B."/>
            <person name="Ovrebo C."/>
            <person name="Racz N."/>
            <person name="Riley R."/>
            <person name="Savchenko A."/>
            <person name="Shiryaev A."/>
            <person name="Soop K."/>
            <person name="Spirin V."/>
            <person name="Szebenyi C."/>
            <person name="Tomsovsky M."/>
            <person name="Tulloss R.E."/>
            <person name="Uehling J."/>
            <person name="Grigoriev I.V."/>
            <person name="Vagvolgyi C."/>
            <person name="Papp T."/>
            <person name="Martin F.M."/>
            <person name="Miettinen O."/>
            <person name="Hibbett D.S."/>
            <person name="Nagy L.G."/>
        </authorList>
    </citation>
    <scope>NUCLEOTIDE SEQUENCE [LARGE SCALE GENOMIC DNA]</scope>
    <source>
        <strain evidence="1 2">NL-1719</strain>
    </source>
</reference>
<name>A0ACD3AAX9_9AGAR</name>
<organism evidence="1 2">
    <name type="scientific">Pluteus cervinus</name>
    <dbReference type="NCBI Taxonomy" id="181527"/>
    <lineage>
        <taxon>Eukaryota</taxon>
        <taxon>Fungi</taxon>
        <taxon>Dikarya</taxon>
        <taxon>Basidiomycota</taxon>
        <taxon>Agaricomycotina</taxon>
        <taxon>Agaricomycetes</taxon>
        <taxon>Agaricomycetidae</taxon>
        <taxon>Agaricales</taxon>
        <taxon>Pluteineae</taxon>
        <taxon>Pluteaceae</taxon>
        <taxon>Pluteus</taxon>
    </lineage>
</organism>
<dbReference type="EMBL" id="ML208566">
    <property type="protein sequence ID" value="TFK62681.1"/>
    <property type="molecule type" value="Genomic_DNA"/>
</dbReference>
<sequence length="70" mass="8122">LIGGDETRHEKSKKLMVKIVNQLSAKMEMGAPMIAMYLLDNPDHYTNHTFAPIYWQKFVAEARKPWTSDQ</sequence>
<dbReference type="Proteomes" id="UP000308600">
    <property type="component" value="Unassembled WGS sequence"/>
</dbReference>
<accession>A0ACD3AAX9</accession>
<protein>
    <submittedName>
        <fullName evidence="1">Uncharacterized protein</fullName>
    </submittedName>
</protein>
<keyword evidence="2" id="KW-1185">Reference proteome</keyword>
<proteinExistence type="predicted"/>
<evidence type="ECO:0000313" key="2">
    <source>
        <dbReference type="Proteomes" id="UP000308600"/>
    </source>
</evidence>
<feature type="non-terminal residue" evidence="1">
    <location>
        <position position="70"/>
    </location>
</feature>